<keyword evidence="7 10" id="KW-0482">Metalloprotease</keyword>
<dbReference type="Gene3D" id="3.40.390.10">
    <property type="entry name" value="Collagenase (Catalytic Domain)"/>
    <property type="match status" value="1"/>
</dbReference>
<dbReference type="Proteomes" id="UP000241074">
    <property type="component" value="Chromosome"/>
</dbReference>
<dbReference type="AlphaFoldDB" id="A0A2P1PRT2"/>
<evidence type="ECO:0000256" key="7">
    <source>
        <dbReference type="ARBA" id="ARBA00023049"/>
    </source>
</evidence>
<organism evidence="10 11">
    <name type="scientific">Ahniella affigens</name>
    <dbReference type="NCBI Taxonomy" id="2021234"/>
    <lineage>
        <taxon>Bacteria</taxon>
        <taxon>Pseudomonadati</taxon>
        <taxon>Pseudomonadota</taxon>
        <taxon>Gammaproteobacteria</taxon>
        <taxon>Lysobacterales</taxon>
        <taxon>Rhodanobacteraceae</taxon>
        <taxon>Ahniella</taxon>
    </lineage>
</organism>
<protein>
    <submittedName>
        <fullName evidence="10">Zinc metalloprotease</fullName>
    </submittedName>
</protein>
<evidence type="ECO:0000259" key="9">
    <source>
        <dbReference type="Pfam" id="PF05572"/>
    </source>
</evidence>
<evidence type="ECO:0000313" key="10">
    <source>
        <dbReference type="EMBL" id="AVP97550.1"/>
    </source>
</evidence>
<feature type="domain" description="Peptidase M43 pregnancy-associated plasma-A" evidence="9">
    <location>
        <begin position="145"/>
        <end position="286"/>
    </location>
</feature>
<reference evidence="10 11" key="1">
    <citation type="submission" date="2018-03" db="EMBL/GenBank/DDBJ databases">
        <title>Ahniella affigens gen. nov., sp. nov., a gammaproteobacterium isolated from sandy soil near a stream.</title>
        <authorList>
            <person name="Ko Y."/>
            <person name="Kim J.-H."/>
        </authorList>
    </citation>
    <scope>NUCLEOTIDE SEQUENCE [LARGE SCALE GENOMIC DNA]</scope>
    <source>
        <strain evidence="10 11">D13</strain>
    </source>
</reference>
<dbReference type="GO" id="GO:0046872">
    <property type="term" value="F:metal ion binding"/>
    <property type="evidence" value="ECO:0007669"/>
    <property type="project" value="UniProtKB-KW"/>
</dbReference>
<evidence type="ECO:0000313" key="11">
    <source>
        <dbReference type="Proteomes" id="UP000241074"/>
    </source>
</evidence>
<dbReference type="GO" id="GO:0006508">
    <property type="term" value="P:proteolysis"/>
    <property type="evidence" value="ECO:0007669"/>
    <property type="project" value="UniProtKB-KW"/>
</dbReference>
<dbReference type="PANTHER" id="PTHR47466:SF1">
    <property type="entry name" value="METALLOPROTEASE MEP1 (AFU_ORTHOLOGUE AFUA_1G07730)-RELATED"/>
    <property type="match status" value="1"/>
</dbReference>
<keyword evidence="5" id="KW-0378">Hydrolase</keyword>
<dbReference type="OrthoDB" id="6278496at2"/>
<comment type="similarity">
    <text evidence="1">Belongs to the peptidase M43B family.</text>
</comment>
<dbReference type="Pfam" id="PF05572">
    <property type="entry name" value="Peptidase_M43"/>
    <property type="match status" value="1"/>
</dbReference>
<evidence type="ECO:0000256" key="8">
    <source>
        <dbReference type="ARBA" id="ARBA00023157"/>
    </source>
</evidence>
<reference evidence="10 11" key="2">
    <citation type="submission" date="2018-03" db="EMBL/GenBank/DDBJ databases">
        <authorList>
            <person name="Keele B.F."/>
        </authorList>
    </citation>
    <scope>NUCLEOTIDE SEQUENCE [LARGE SCALE GENOMIC DNA]</scope>
    <source>
        <strain evidence="10 11">D13</strain>
    </source>
</reference>
<evidence type="ECO:0000256" key="3">
    <source>
        <dbReference type="ARBA" id="ARBA00022723"/>
    </source>
</evidence>
<evidence type="ECO:0000256" key="6">
    <source>
        <dbReference type="ARBA" id="ARBA00022833"/>
    </source>
</evidence>
<keyword evidence="6" id="KW-0862">Zinc</keyword>
<name>A0A2P1PRT2_9GAMM</name>
<evidence type="ECO:0000256" key="2">
    <source>
        <dbReference type="ARBA" id="ARBA00022670"/>
    </source>
</evidence>
<dbReference type="CDD" id="cd04275">
    <property type="entry name" value="ZnMc_pappalysin_like"/>
    <property type="match status" value="1"/>
</dbReference>
<sequence>MPHHIQMAASSAEYRDRRRTIEVQSALIKTTGIAQVTTIPVVVHVLYSNAAENVSDAQIDSQIRALNENFRKRNADVASVPAPFAPYAADAMIEFVLANRDPGGNPTSGITRTAINGSYPYDGRDDQATITLDSLIKEAGSGMSAWPASSYLNLWVCPIQGGLLGYAQFPGGNASTDGVVINVTAFGVGGSAVSPYDLGRTAVHEVGHWLNLLHIWGDDRGGCLHSDNVADTPNQANANTGAPRYPNVSCNNGPDGDMFMNFMDYTDDAVMTMFTRDQVARMTATLLGPRASLALSKGYVPADGMPAPSNLLRALGIPVLPAARVFDGVDWV</sequence>
<evidence type="ECO:0000256" key="5">
    <source>
        <dbReference type="ARBA" id="ARBA00022801"/>
    </source>
</evidence>
<keyword evidence="2 10" id="KW-0645">Protease</keyword>
<dbReference type="InterPro" id="IPR024079">
    <property type="entry name" value="MetalloPept_cat_dom_sf"/>
</dbReference>
<keyword evidence="11" id="KW-1185">Reference proteome</keyword>
<dbReference type="GO" id="GO:0008237">
    <property type="term" value="F:metallopeptidase activity"/>
    <property type="evidence" value="ECO:0007669"/>
    <property type="project" value="UniProtKB-KW"/>
</dbReference>
<dbReference type="PANTHER" id="PTHR47466">
    <property type="match status" value="1"/>
</dbReference>
<dbReference type="KEGG" id="xba:C7S18_10235"/>
<dbReference type="SUPFAM" id="SSF55486">
    <property type="entry name" value="Metalloproteases ('zincins'), catalytic domain"/>
    <property type="match status" value="1"/>
</dbReference>
<evidence type="ECO:0000256" key="4">
    <source>
        <dbReference type="ARBA" id="ARBA00022729"/>
    </source>
</evidence>
<dbReference type="InterPro" id="IPR008754">
    <property type="entry name" value="Peptidase_M43"/>
</dbReference>
<gene>
    <name evidence="10" type="ORF">C7S18_10235</name>
</gene>
<accession>A0A2P1PRT2</accession>
<keyword evidence="4" id="KW-0732">Signal</keyword>
<keyword evidence="3" id="KW-0479">Metal-binding</keyword>
<keyword evidence="8" id="KW-1015">Disulfide bond</keyword>
<proteinExistence type="inferred from homology"/>
<dbReference type="EMBL" id="CP027860">
    <property type="protein sequence ID" value="AVP97550.1"/>
    <property type="molecule type" value="Genomic_DNA"/>
</dbReference>
<evidence type="ECO:0000256" key="1">
    <source>
        <dbReference type="ARBA" id="ARBA00008721"/>
    </source>
</evidence>